<keyword evidence="1" id="KW-0808">Transferase</keyword>
<dbReference type="OrthoDB" id="925984at2"/>
<dbReference type="Gene3D" id="3.40.50.2000">
    <property type="entry name" value="Glycogen Phosphorylase B"/>
    <property type="match status" value="1"/>
</dbReference>
<evidence type="ECO:0000313" key="2">
    <source>
        <dbReference type="Proteomes" id="UP000199437"/>
    </source>
</evidence>
<sequence length="372" mass="42747">MKKTKVVIASVLKPIDDTRMLEKFGLSLAETNKYDINIIGFESKNTNVHDNIHFTPLKSFSRLSFSRLLKPWHILSLYIKQKPQVIIASTHELLIVTFLYKILFGAKFLYDVQENYSKSIRSTNIYPRPIRAILATWIRLKEWCLRPAVDHYLLAESIYVSQLAFTKNKYTVLENKYAPQADEKPAYRIPEPDKINLVYTGTIADSNGVFEAISIAKQLYQLDSSVRLRIVGYCALKRDLLRLKEEIADCDFIELNGGDHLVPHNEIIEAIQKADYGFVLKKPNNGMNDDKVLTRLFEYTANKLPIILLNNPTWVEFCEQFNAAIVVDPNHINATELLSQMQPQNFYTIGDTNTSLWDSEKPKLVSLIDQLT</sequence>
<dbReference type="Proteomes" id="UP000199437">
    <property type="component" value="Unassembled WGS sequence"/>
</dbReference>
<dbReference type="SUPFAM" id="SSF53756">
    <property type="entry name" value="UDP-Glycosyltransferase/glycogen phosphorylase"/>
    <property type="match status" value="1"/>
</dbReference>
<dbReference type="AlphaFoldDB" id="A0A1I0QGJ1"/>
<keyword evidence="2" id="KW-1185">Reference proteome</keyword>
<dbReference type="GeneID" id="99987026"/>
<evidence type="ECO:0000313" key="1">
    <source>
        <dbReference type="EMBL" id="SEW26225.1"/>
    </source>
</evidence>
<proteinExistence type="predicted"/>
<name>A0A1I0QGJ1_9BACT</name>
<reference evidence="2" key="1">
    <citation type="submission" date="2016-10" db="EMBL/GenBank/DDBJ databases">
        <authorList>
            <person name="Varghese N."/>
            <person name="Submissions S."/>
        </authorList>
    </citation>
    <scope>NUCLEOTIDE SEQUENCE [LARGE SCALE GENOMIC DNA]</scope>
    <source>
        <strain evidence="2">CGMCC 1.12402</strain>
    </source>
</reference>
<dbReference type="GO" id="GO:0016740">
    <property type="term" value="F:transferase activity"/>
    <property type="evidence" value="ECO:0007669"/>
    <property type="project" value="UniProtKB-KW"/>
</dbReference>
<gene>
    <name evidence="1" type="ORF">SAMN05216290_2324</name>
</gene>
<accession>A0A1I0QGJ1</accession>
<organism evidence="1 2">
    <name type="scientific">Roseivirga pacifica</name>
    <dbReference type="NCBI Taxonomy" id="1267423"/>
    <lineage>
        <taxon>Bacteria</taxon>
        <taxon>Pseudomonadati</taxon>
        <taxon>Bacteroidota</taxon>
        <taxon>Cytophagia</taxon>
        <taxon>Cytophagales</taxon>
        <taxon>Roseivirgaceae</taxon>
        <taxon>Roseivirga</taxon>
    </lineage>
</organism>
<dbReference type="RefSeq" id="WP_090258746.1">
    <property type="nucleotide sequence ID" value="NZ_FOIR01000002.1"/>
</dbReference>
<dbReference type="EMBL" id="FOIR01000002">
    <property type="protein sequence ID" value="SEW26225.1"/>
    <property type="molecule type" value="Genomic_DNA"/>
</dbReference>
<protein>
    <submittedName>
        <fullName evidence="1">Glycosyltransferase involved in cell wall bisynthesis</fullName>
    </submittedName>
</protein>
<dbReference type="STRING" id="1267423.SAMN05216290_2324"/>